<organism evidence="1">
    <name type="scientific">Rhizophora mucronata</name>
    <name type="common">Asiatic mangrove</name>
    <dbReference type="NCBI Taxonomy" id="61149"/>
    <lineage>
        <taxon>Eukaryota</taxon>
        <taxon>Viridiplantae</taxon>
        <taxon>Streptophyta</taxon>
        <taxon>Embryophyta</taxon>
        <taxon>Tracheophyta</taxon>
        <taxon>Spermatophyta</taxon>
        <taxon>Magnoliopsida</taxon>
        <taxon>eudicotyledons</taxon>
        <taxon>Gunneridae</taxon>
        <taxon>Pentapetalae</taxon>
        <taxon>rosids</taxon>
        <taxon>fabids</taxon>
        <taxon>Malpighiales</taxon>
        <taxon>Rhizophoraceae</taxon>
        <taxon>Rhizophora</taxon>
    </lineage>
</organism>
<proteinExistence type="predicted"/>
<accession>A0A2P2KPN4</accession>
<evidence type="ECO:0000313" key="1">
    <source>
        <dbReference type="EMBL" id="MBX07681.1"/>
    </source>
</evidence>
<reference evidence="1" key="1">
    <citation type="submission" date="2018-02" db="EMBL/GenBank/DDBJ databases">
        <title>Rhizophora mucronata_Transcriptome.</title>
        <authorList>
            <person name="Meera S.P."/>
            <person name="Sreeshan A."/>
            <person name="Augustine A."/>
        </authorList>
    </citation>
    <scope>NUCLEOTIDE SEQUENCE</scope>
    <source>
        <tissue evidence="1">Leaf</tissue>
    </source>
</reference>
<dbReference type="AlphaFoldDB" id="A0A2P2KPN4"/>
<dbReference type="EMBL" id="GGEC01027197">
    <property type="protein sequence ID" value="MBX07681.1"/>
    <property type="molecule type" value="Transcribed_RNA"/>
</dbReference>
<name>A0A2P2KPN4_RHIMU</name>
<sequence>MPPAQELTARPKTGQAPWAKKVQGLVLLLRLLHWLR</sequence>
<protein>
    <submittedName>
        <fullName evidence="1">Lipid binding protein</fullName>
    </submittedName>
</protein>